<protein>
    <submittedName>
        <fullName evidence="1">Variant surface glycoprotein 3097</fullName>
    </submittedName>
</protein>
<accession>M4SV06</accession>
<reference evidence="1" key="1">
    <citation type="submission" date="2013-02" db="EMBL/GenBank/DDBJ databases">
        <authorList>
            <person name="Cross G.A.M."/>
            <person name="Kim H.-S."/>
            <person name="Wickstead B."/>
        </authorList>
    </citation>
    <scope>NUCLEOTIDE SEQUENCE</scope>
    <source>
        <strain evidence="1">Lister 427</strain>
    </source>
</reference>
<dbReference type="AlphaFoldDB" id="M4SV06"/>
<sequence>MNEVKTLTVAAARYSSTNLGPIYGCLLAEATARAADLTTALTTVEGPVTAAITTLTAKQAELRAHKALTAATAVKATDHQPEVGGTKTLTHSNARACKATIQPATTLTVECNLESQAKAAIDQLADKLSSIDELKVTKQAAIVPAKVTATADATNPSTQTLKSTAGGAFCIDMSDTGGSSAALSTASIAIRPLSLTYAYSPTNLKIADTAAATAPELPTNHIQLLTTDKALAAALKAAQKAHASVTKLISEETSDILSSNRGCQAAAAAAQEGKLLDSKTKTEINKLALKHLGGEGKNIGELFFTKLKNDKITIPTTADPITGTTEELAHSGHFQKVLAFFNAKNKMDQGGKPRSLHQKAVKNLRNRSKKKTKMGIIKQPQPNAKPLKRKIVTKQNAIGTQTKNSAKLKRERLLFQL</sequence>
<proteinExistence type="predicted"/>
<name>M4SV06_9TRYP</name>
<feature type="non-terminal residue" evidence="1">
    <location>
        <position position="1"/>
    </location>
</feature>
<dbReference type="VEuPathDB" id="TriTrypDB:Tb427_000548200"/>
<reference evidence="1" key="2">
    <citation type="journal article" date="2014" name="Mol. Biochem. Parasitol.">
        <title>Capturing the variant surface glycoprotein repertoire (the VSGnome) of Trypanosoma brucei Lister 427.</title>
        <authorList>
            <person name="Cross G.A."/>
            <person name="Kim H.S."/>
            <person name="Wickstead B."/>
        </authorList>
    </citation>
    <scope>NUCLEOTIDE SEQUENCE</scope>
    <source>
        <strain evidence="1">Lister 427</strain>
    </source>
</reference>
<organism evidence="1">
    <name type="scientific">Trypanosoma brucei</name>
    <dbReference type="NCBI Taxonomy" id="5691"/>
    <lineage>
        <taxon>Eukaryota</taxon>
        <taxon>Discoba</taxon>
        <taxon>Euglenozoa</taxon>
        <taxon>Kinetoplastea</taxon>
        <taxon>Metakinetoplastina</taxon>
        <taxon>Trypanosomatida</taxon>
        <taxon>Trypanosomatidae</taxon>
        <taxon>Trypanosoma</taxon>
    </lineage>
</organism>
<dbReference type="EMBL" id="KC611710">
    <property type="protein sequence ID" value="AGH59141.1"/>
    <property type="molecule type" value="Genomic_DNA"/>
</dbReference>
<evidence type="ECO:0000313" key="1">
    <source>
        <dbReference type="EMBL" id="AGH59141.1"/>
    </source>
</evidence>